<gene>
    <name evidence="1" type="ORF">POCULU_LOCUS6317</name>
</gene>
<dbReference type="AlphaFoldDB" id="A0A9N9BTD8"/>
<dbReference type="Proteomes" id="UP000789572">
    <property type="component" value="Unassembled WGS sequence"/>
</dbReference>
<keyword evidence="2" id="KW-1185">Reference proteome</keyword>
<dbReference type="OrthoDB" id="2427869at2759"/>
<name>A0A9N9BTD8_9GLOM</name>
<feature type="non-terminal residue" evidence="1">
    <location>
        <position position="136"/>
    </location>
</feature>
<evidence type="ECO:0000313" key="1">
    <source>
        <dbReference type="EMBL" id="CAG8577571.1"/>
    </source>
</evidence>
<evidence type="ECO:0000313" key="2">
    <source>
        <dbReference type="Proteomes" id="UP000789572"/>
    </source>
</evidence>
<protein>
    <submittedName>
        <fullName evidence="1">2151_t:CDS:1</fullName>
    </submittedName>
</protein>
<sequence length="136" mass="15305">MKRLAQTPSPSDMARIWYQTSNSDQVFLNHRPTSSVGLPTALLHPVFGEFLDGCSNAIPTPDDFIFAKSLSEAMSDYYAVEDTRATKFRQLFNQHFKISLRCVELCGCRTDGTWYPNHQNDFIGINVEVKKEPGAG</sequence>
<proteinExistence type="predicted"/>
<reference evidence="1" key="1">
    <citation type="submission" date="2021-06" db="EMBL/GenBank/DDBJ databases">
        <authorList>
            <person name="Kallberg Y."/>
            <person name="Tangrot J."/>
            <person name="Rosling A."/>
        </authorList>
    </citation>
    <scope>NUCLEOTIDE SEQUENCE</scope>
    <source>
        <strain evidence="1">IA702</strain>
    </source>
</reference>
<accession>A0A9N9BTD8</accession>
<comment type="caution">
    <text evidence="1">The sequence shown here is derived from an EMBL/GenBank/DDBJ whole genome shotgun (WGS) entry which is preliminary data.</text>
</comment>
<dbReference type="EMBL" id="CAJVPJ010001139">
    <property type="protein sequence ID" value="CAG8577571.1"/>
    <property type="molecule type" value="Genomic_DNA"/>
</dbReference>
<organism evidence="1 2">
    <name type="scientific">Paraglomus occultum</name>
    <dbReference type="NCBI Taxonomy" id="144539"/>
    <lineage>
        <taxon>Eukaryota</taxon>
        <taxon>Fungi</taxon>
        <taxon>Fungi incertae sedis</taxon>
        <taxon>Mucoromycota</taxon>
        <taxon>Glomeromycotina</taxon>
        <taxon>Glomeromycetes</taxon>
        <taxon>Paraglomerales</taxon>
        <taxon>Paraglomeraceae</taxon>
        <taxon>Paraglomus</taxon>
    </lineage>
</organism>